<comment type="caution">
    <text evidence="3">The sequence shown here is derived from an EMBL/GenBank/DDBJ whole genome shotgun (WGS) entry which is preliminary data.</text>
</comment>
<sequence length="102" mass="11604">MRIATVLALALSLLLGAQAASGRDLNQDEALKLKRAGRIMPLEQVLEEVRKYYPDAQLLEVELEEEHHIYVYEIDLLTNKGEARELELDAQSGRLLKDEEDD</sequence>
<gene>
    <name evidence="3" type="ORF">FHR87_000752</name>
</gene>
<feature type="domain" description="PepSY" evidence="2">
    <location>
        <begin position="40"/>
        <end position="99"/>
    </location>
</feature>
<evidence type="ECO:0000259" key="2">
    <source>
        <dbReference type="Pfam" id="PF03413"/>
    </source>
</evidence>
<protein>
    <submittedName>
        <fullName evidence="3">Putative membrane protein YkoI</fullName>
    </submittedName>
</protein>
<reference evidence="3 4" key="1">
    <citation type="submission" date="2020-08" db="EMBL/GenBank/DDBJ databases">
        <title>Genomic Encyclopedia of Type Strains, Phase III (KMG-III): the genomes of soil and plant-associated and newly described type strains.</title>
        <authorList>
            <person name="Whitman W."/>
        </authorList>
    </citation>
    <scope>NUCLEOTIDE SEQUENCE [LARGE SCALE GENOMIC DNA]</scope>
    <source>
        <strain evidence="3 4">CECT 4462</strain>
    </source>
</reference>
<accession>A0A839T078</accession>
<dbReference type="Proteomes" id="UP000549250">
    <property type="component" value="Unassembled WGS sequence"/>
</dbReference>
<name>A0A839T078_AZOMA</name>
<evidence type="ECO:0000256" key="1">
    <source>
        <dbReference type="SAM" id="SignalP"/>
    </source>
</evidence>
<feature type="signal peptide" evidence="1">
    <location>
        <begin position="1"/>
        <end position="19"/>
    </location>
</feature>
<feature type="chain" id="PRO_5032334456" evidence="1">
    <location>
        <begin position="20"/>
        <end position="102"/>
    </location>
</feature>
<dbReference type="RefSeq" id="WP_183165369.1">
    <property type="nucleotide sequence ID" value="NZ_JACHXI010000002.1"/>
</dbReference>
<dbReference type="EMBL" id="JACHXI010000002">
    <property type="protein sequence ID" value="MBB3102379.1"/>
    <property type="molecule type" value="Genomic_DNA"/>
</dbReference>
<proteinExistence type="predicted"/>
<dbReference type="InterPro" id="IPR025711">
    <property type="entry name" value="PepSY"/>
</dbReference>
<evidence type="ECO:0000313" key="3">
    <source>
        <dbReference type="EMBL" id="MBB3102379.1"/>
    </source>
</evidence>
<keyword evidence="1" id="KW-0732">Signal</keyword>
<keyword evidence="4" id="KW-1185">Reference proteome</keyword>
<dbReference type="Pfam" id="PF03413">
    <property type="entry name" value="PepSY"/>
    <property type="match status" value="1"/>
</dbReference>
<dbReference type="Gene3D" id="3.10.450.40">
    <property type="match status" value="1"/>
</dbReference>
<organism evidence="3 4">
    <name type="scientific">Azomonas macrocytogenes</name>
    <name type="common">Azotobacter macrocytogenes</name>
    <dbReference type="NCBI Taxonomy" id="69962"/>
    <lineage>
        <taxon>Bacteria</taxon>
        <taxon>Pseudomonadati</taxon>
        <taxon>Pseudomonadota</taxon>
        <taxon>Gammaproteobacteria</taxon>
        <taxon>Pseudomonadales</taxon>
        <taxon>Pseudomonadaceae</taxon>
        <taxon>Azomonas</taxon>
    </lineage>
</organism>
<dbReference type="AlphaFoldDB" id="A0A839T078"/>
<evidence type="ECO:0000313" key="4">
    <source>
        <dbReference type="Proteomes" id="UP000549250"/>
    </source>
</evidence>